<reference evidence="12 13" key="1">
    <citation type="submission" date="2018-08" db="EMBL/GenBank/DDBJ databases">
        <title>A genome reference for cultivated species of the human gut microbiota.</title>
        <authorList>
            <person name="Zou Y."/>
            <person name="Xue W."/>
            <person name="Luo G."/>
        </authorList>
    </citation>
    <scope>NUCLEOTIDE SEQUENCE [LARGE SCALE GENOMIC DNA]</scope>
    <source>
        <strain evidence="10 13">AF15-25</strain>
        <strain evidence="11 12">AM16-54</strain>
    </source>
</reference>
<evidence type="ECO:0000256" key="3">
    <source>
        <dbReference type="ARBA" id="ARBA00022729"/>
    </source>
</evidence>
<accession>A0A412UT52</accession>
<evidence type="ECO:0000313" key="13">
    <source>
        <dbReference type="Proteomes" id="UP000285236"/>
    </source>
</evidence>
<dbReference type="Proteomes" id="UP000284548">
    <property type="component" value="Unassembled WGS sequence"/>
</dbReference>
<dbReference type="EMBL" id="QRKB01000003">
    <property type="protein sequence ID" value="RHH84544.1"/>
    <property type="molecule type" value="Genomic_DNA"/>
</dbReference>
<evidence type="ECO:0000259" key="7">
    <source>
        <dbReference type="Pfam" id="PF07980"/>
    </source>
</evidence>
<dbReference type="InterPro" id="IPR033985">
    <property type="entry name" value="SusD-like_N"/>
</dbReference>
<dbReference type="InterPro" id="IPR011990">
    <property type="entry name" value="TPR-like_helical_dom_sf"/>
</dbReference>
<dbReference type="Pfam" id="PF14322">
    <property type="entry name" value="SusD-like_3"/>
    <property type="match status" value="1"/>
</dbReference>
<feature type="signal peptide" evidence="6">
    <location>
        <begin position="1"/>
        <end position="23"/>
    </location>
</feature>
<dbReference type="AlphaFoldDB" id="A0A412UT52"/>
<dbReference type="CDD" id="cd08977">
    <property type="entry name" value="SusD"/>
    <property type="match status" value="1"/>
</dbReference>
<sequence>MKKILVLASLATLLMTSCGDSFFDLEPASSVTIDKVYKTASDYNVAVIGCYAKLQSQVNFYTECCEYRSDNLSLGAPTAGTQDRYDIDHFTEKPSNGILSSYWANFNNNVYRCNLLLDQIDGANFAENLKKQYKGEAMFIRALNYFNMYRIWGGVPATKHVVSAAEALKVARYSDEQMFDLIAGDLKEIVDNNYLPETYSSADMGRATSGAAKALLGKVYLTFHKWTEAKDILSQLIGKYQLVSPIAQVFDVDNKNNNEIIFAVHFNKEIEGEGHSYWYNLTNASDDTNQTSSLLNTFPTGDARKDLITYVQVEKNVRLMNKFYDTKSPTFKTVGNDQILLRYADVLLMYAEALNEIQYDASEGSLALKYLNAVRQRAGISNLTVKQLPTQEKFRKGILVERQREFPYEGQRWFDLVRMGFAKSVMAENGVEIKDYQLLFPIPQQEIEKVGDKSILWQNPGYDNN</sequence>
<proteinExistence type="inferred from homology"/>
<evidence type="ECO:0000256" key="5">
    <source>
        <dbReference type="ARBA" id="ARBA00023237"/>
    </source>
</evidence>
<dbReference type="Gene3D" id="1.25.40.390">
    <property type="match status" value="1"/>
</dbReference>
<keyword evidence="4" id="KW-0472">Membrane</keyword>
<evidence type="ECO:0000256" key="6">
    <source>
        <dbReference type="SAM" id="SignalP"/>
    </source>
</evidence>
<feature type="chain" id="PRO_5042713415" evidence="6">
    <location>
        <begin position="24"/>
        <end position="465"/>
    </location>
</feature>
<reference evidence="9" key="3">
    <citation type="submission" date="2023-08" db="EMBL/GenBank/DDBJ databases">
        <title>Distinct polysaccharide growth profiles of human intestinal Prevotella copri isolates.</title>
        <authorList>
            <person name="Fehlner-Peach H."/>
            <person name="Magnabosco C."/>
            <person name="Raghavan V."/>
            <person name="Scher J.U."/>
            <person name="Tett A."/>
            <person name="Cox L.M."/>
            <person name="Gottsegen C."/>
            <person name="Watters A."/>
            <person name="Wiltshire- Gordon J.D."/>
            <person name="Segata N."/>
            <person name="Bonneau R."/>
            <person name="Littman D.R."/>
        </authorList>
    </citation>
    <scope>NUCLEOTIDE SEQUENCE</scope>
    <source>
        <strain evidence="9">IAP146</strain>
    </source>
</reference>
<dbReference type="InterPro" id="IPR012944">
    <property type="entry name" value="SusD_RagB_dom"/>
</dbReference>
<evidence type="ECO:0000256" key="1">
    <source>
        <dbReference type="ARBA" id="ARBA00004442"/>
    </source>
</evidence>
<feature type="domain" description="RagB/SusD" evidence="7">
    <location>
        <begin position="316"/>
        <end position="462"/>
    </location>
</feature>
<evidence type="ECO:0000256" key="2">
    <source>
        <dbReference type="ARBA" id="ARBA00006275"/>
    </source>
</evidence>
<comment type="caution">
    <text evidence="11">The sequence shown here is derived from an EMBL/GenBank/DDBJ whole genome shotgun (WGS) entry which is preliminary data.</text>
</comment>
<keyword evidence="5" id="KW-0998">Cell outer membrane</keyword>
<evidence type="ECO:0000313" key="14">
    <source>
        <dbReference type="Proteomes" id="UP000420707"/>
    </source>
</evidence>
<reference evidence="14" key="2">
    <citation type="submission" date="2019-09" db="EMBL/GenBank/DDBJ databases">
        <title>Distinct polysaccharide growth profiles of human intestinal Prevotella copri isolates.</title>
        <authorList>
            <person name="Fehlner-Peach H."/>
            <person name="Magnabosco C."/>
            <person name="Raghavan V."/>
            <person name="Scher J.U."/>
            <person name="Tett A."/>
            <person name="Cox L.M."/>
            <person name="Gottsegen C."/>
            <person name="Watters A."/>
            <person name="Wiltshire- Gordon J.D."/>
            <person name="Segata N."/>
            <person name="Bonneau R."/>
            <person name="Littman D.R."/>
        </authorList>
    </citation>
    <scope>NUCLEOTIDE SEQUENCE [LARGE SCALE GENOMIC DNA]</scope>
    <source>
        <strain evidence="14">iAP146</strain>
    </source>
</reference>
<protein>
    <submittedName>
        <fullName evidence="11">RagB/SusD family nutrient uptake outer membrane protein</fullName>
    </submittedName>
</protein>
<dbReference type="RefSeq" id="WP_118081995.1">
    <property type="nucleotide sequence ID" value="NZ_JAPDUY010000001.1"/>
</dbReference>
<dbReference type="PROSITE" id="PS51257">
    <property type="entry name" value="PROKAR_LIPOPROTEIN"/>
    <property type="match status" value="1"/>
</dbReference>
<evidence type="ECO:0000313" key="11">
    <source>
        <dbReference type="EMBL" id="RHH84544.1"/>
    </source>
</evidence>
<evidence type="ECO:0000313" key="12">
    <source>
        <dbReference type="Proteomes" id="UP000284548"/>
    </source>
</evidence>
<organism evidence="11 12">
    <name type="scientific">Segatella copri</name>
    <dbReference type="NCBI Taxonomy" id="165179"/>
    <lineage>
        <taxon>Bacteria</taxon>
        <taxon>Pseudomonadati</taxon>
        <taxon>Bacteroidota</taxon>
        <taxon>Bacteroidia</taxon>
        <taxon>Bacteroidales</taxon>
        <taxon>Prevotellaceae</taxon>
        <taxon>Segatella</taxon>
    </lineage>
</organism>
<dbReference type="EMBL" id="VZCR01000088">
    <property type="protein sequence ID" value="MQN32906.1"/>
    <property type="molecule type" value="Genomic_DNA"/>
</dbReference>
<evidence type="ECO:0000256" key="4">
    <source>
        <dbReference type="ARBA" id="ARBA00023136"/>
    </source>
</evidence>
<evidence type="ECO:0000313" key="9">
    <source>
        <dbReference type="EMBL" id="MQN32906.1"/>
    </source>
</evidence>
<dbReference type="EMBL" id="QRYP01000071">
    <property type="protein sequence ID" value="RGU89563.1"/>
    <property type="molecule type" value="Genomic_DNA"/>
</dbReference>
<evidence type="ECO:0000259" key="8">
    <source>
        <dbReference type="Pfam" id="PF14322"/>
    </source>
</evidence>
<comment type="similarity">
    <text evidence="2">Belongs to the SusD family.</text>
</comment>
<gene>
    <name evidence="11" type="ORF">DW192_02950</name>
    <name evidence="10" type="ORF">DWW35_14935</name>
    <name evidence="9" type="ORF">F7D90_13350</name>
</gene>
<dbReference type="Proteomes" id="UP000285236">
    <property type="component" value="Unassembled WGS sequence"/>
</dbReference>
<name>A0A412UT52_9BACT</name>
<feature type="domain" description="SusD-like N-terminal" evidence="8">
    <location>
        <begin position="88"/>
        <end position="221"/>
    </location>
</feature>
<dbReference type="SUPFAM" id="SSF48452">
    <property type="entry name" value="TPR-like"/>
    <property type="match status" value="1"/>
</dbReference>
<dbReference type="Proteomes" id="UP000420707">
    <property type="component" value="Unassembled WGS sequence"/>
</dbReference>
<keyword evidence="3 6" id="KW-0732">Signal</keyword>
<evidence type="ECO:0000313" key="10">
    <source>
        <dbReference type="EMBL" id="RGU89563.1"/>
    </source>
</evidence>
<comment type="subcellular location">
    <subcellularLocation>
        <location evidence="1">Cell outer membrane</location>
    </subcellularLocation>
</comment>
<dbReference type="Pfam" id="PF07980">
    <property type="entry name" value="SusD_RagB"/>
    <property type="match status" value="1"/>
</dbReference>
<dbReference type="GO" id="GO:0009279">
    <property type="term" value="C:cell outer membrane"/>
    <property type="evidence" value="ECO:0007669"/>
    <property type="project" value="UniProtKB-SubCell"/>
</dbReference>